<keyword evidence="6" id="KW-0256">Endoplasmic reticulum</keyword>
<dbReference type="PRINTS" id="PR00412">
    <property type="entry name" value="EPOXHYDRLASE"/>
</dbReference>
<proteinExistence type="inferred from homology"/>
<comment type="catalytic activity">
    <reaction evidence="1 6">
        <text>1-(4-methoxyphenyl)-N-methyl-N-[(3-methyloxetan-3-yl)methyl]methanamine + H2O = 2-{[(4-methoxybenzyl)(methyl)amino]methyl}-2-methylpropane-1,3-diol</text>
        <dbReference type="Rhea" id="RHEA:55764"/>
        <dbReference type="ChEBI" id="CHEBI:15377"/>
        <dbReference type="ChEBI" id="CHEBI:139161"/>
        <dbReference type="ChEBI" id="CHEBI:139164"/>
        <dbReference type="EC" id="3.3.2.9"/>
    </reaction>
</comment>
<keyword evidence="9" id="KW-1185">Reference proteome</keyword>
<evidence type="ECO:0000256" key="4">
    <source>
        <dbReference type="ARBA" id="ARBA00022797"/>
    </source>
</evidence>
<feature type="active site" description="Proton acceptor" evidence="7">
    <location>
        <position position="433"/>
    </location>
</feature>
<evidence type="ECO:0000256" key="3">
    <source>
        <dbReference type="ARBA" id="ARBA00010088"/>
    </source>
</evidence>
<keyword evidence="6" id="KW-0472">Membrane</keyword>
<feature type="active site" description="Proton donor" evidence="7">
    <location>
        <position position="376"/>
    </location>
</feature>
<organism evidence="9 10">
    <name type="scientific">Agrilus planipennis</name>
    <name type="common">Emerald ash borer</name>
    <name type="synonym">Agrilus marcopoli</name>
    <dbReference type="NCBI Taxonomy" id="224129"/>
    <lineage>
        <taxon>Eukaryota</taxon>
        <taxon>Metazoa</taxon>
        <taxon>Ecdysozoa</taxon>
        <taxon>Arthropoda</taxon>
        <taxon>Hexapoda</taxon>
        <taxon>Insecta</taxon>
        <taxon>Pterygota</taxon>
        <taxon>Neoptera</taxon>
        <taxon>Endopterygota</taxon>
        <taxon>Coleoptera</taxon>
        <taxon>Polyphaga</taxon>
        <taxon>Elateriformia</taxon>
        <taxon>Buprestoidea</taxon>
        <taxon>Buprestidae</taxon>
        <taxon>Agrilinae</taxon>
        <taxon>Agrilus</taxon>
    </lineage>
</organism>
<dbReference type="Gene3D" id="3.40.50.1820">
    <property type="entry name" value="alpha/beta hydrolase"/>
    <property type="match status" value="1"/>
</dbReference>
<comment type="similarity">
    <text evidence="3 6">Belongs to the peptidase S33 family.</text>
</comment>
<dbReference type="InterPro" id="IPR016292">
    <property type="entry name" value="Epoxide_hydrolase"/>
</dbReference>
<reference evidence="10 11" key="1">
    <citation type="submission" date="2025-04" db="UniProtKB">
        <authorList>
            <consortium name="RefSeq"/>
        </authorList>
    </citation>
    <scope>IDENTIFICATION</scope>
    <source>
        <tissue evidence="10 11">Entire body</tissue>
    </source>
</reference>
<dbReference type="PANTHER" id="PTHR21661">
    <property type="entry name" value="EPOXIDE HYDROLASE 1-RELATED"/>
    <property type="match status" value="1"/>
</dbReference>
<dbReference type="PANTHER" id="PTHR21661:SF35">
    <property type="entry name" value="EPOXIDE HYDROLASE"/>
    <property type="match status" value="1"/>
</dbReference>
<dbReference type="RefSeq" id="XP_018330719.1">
    <property type="nucleotide sequence ID" value="XM_018475217.2"/>
</dbReference>
<evidence type="ECO:0000313" key="9">
    <source>
        <dbReference type="Proteomes" id="UP000192223"/>
    </source>
</evidence>
<keyword evidence="4 6" id="KW-0058">Aromatic hydrocarbons catabolism</keyword>
<dbReference type="GeneID" id="108740760"/>
<dbReference type="GO" id="GO:0097176">
    <property type="term" value="P:epoxide metabolic process"/>
    <property type="evidence" value="ECO:0007669"/>
    <property type="project" value="TreeGrafter"/>
</dbReference>
<dbReference type="PIRSF" id="PIRSF001112">
    <property type="entry name" value="Epoxide_hydrolase"/>
    <property type="match status" value="1"/>
</dbReference>
<evidence type="ECO:0000256" key="2">
    <source>
        <dbReference type="ARBA" id="ARBA00004111"/>
    </source>
</evidence>
<dbReference type="EC" id="3.3.2.9" evidence="6"/>
<dbReference type="GO" id="GO:0033961">
    <property type="term" value="F:cis-stilbene-oxide hydrolase activity"/>
    <property type="evidence" value="ECO:0007669"/>
    <property type="project" value="UniProtKB-UniRule"/>
</dbReference>
<comment type="catalytic activity">
    <reaction evidence="6">
        <text>cis-stilbene oxide + H2O = (1R,2R)-hydrobenzoin</text>
        <dbReference type="Rhea" id="RHEA:23900"/>
        <dbReference type="ChEBI" id="CHEBI:15377"/>
        <dbReference type="ChEBI" id="CHEBI:50004"/>
        <dbReference type="ChEBI" id="CHEBI:50014"/>
        <dbReference type="EC" id="3.3.2.9"/>
    </reaction>
</comment>
<comment type="function">
    <text evidence="6">Catalyzes juvenile hormone hydrolysis.</text>
</comment>
<dbReference type="InterPro" id="IPR010497">
    <property type="entry name" value="Epoxide_hydro_N"/>
</dbReference>
<evidence type="ECO:0000313" key="10">
    <source>
        <dbReference type="RefSeq" id="XP_018330718.1"/>
    </source>
</evidence>
<evidence type="ECO:0000259" key="8">
    <source>
        <dbReference type="Pfam" id="PF06441"/>
    </source>
</evidence>
<evidence type="ECO:0000256" key="7">
    <source>
        <dbReference type="PIRSR" id="PIRSR001112-1"/>
    </source>
</evidence>
<evidence type="ECO:0000313" key="11">
    <source>
        <dbReference type="RefSeq" id="XP_018330719.1"/>
    </source>
</evidence>
<name>A0A1W4XE43_AGRPL</name>
<feature type="active site" description="Nucleophile" evidence="7">
    <location>
        <position position="230"/>
    </location>
</feature>
<gene>
    <name evidence="10 11" type="primary">LOC108740760</name>
</gene>
<dbReference type="RefSeq" id="XP_018330718.1">
    <property type="nucleotide sequence ID" value="XM_018475216.1"/>
</dbReference>
<protein>
    <recommendedName>
        <fullName evidence="6">Epoxide hydrolase</fullName>
        <ecNumber evidence="6">3.3.2.9</ecNumber>
    </recommendedName>
</protein>
<dbReference type="InterPro" id="IPR000639">
    <property type="entry name" value="Epox_hydrolase-like"/>
</dbReference>
<sequence>MLPARYILVLSGIIFSVIIHFTLKSLLSDPTTPHLENIWWGDTDKSKIHDETIKSFQINISKQILDDLEFRLKHHRTFIPSLENVSQQYGINSKLLDEIIEYWKNDYKWSERQNYLNKFPQFTTQIQGLTIHFLRVKPNIPKSRELHVLPLLLLHGWPGSVREFYEIIPLLTTPQKDKNFVFDIIAPSLPGYGFSEATRKPGLGAAQVAMIMKNLMNRLGFNKFYVQGGDWGSIIGTTMSIMYPSNVRGLHINLCFSSKPISQIIHFFGSLYPKLVVEDEYQNLLYPLSSFFHYLISETGYLHLQATKPDTIGVSLNDSPVGLAAYIIEKFITWTNKEWIKREDGGLKEKFSYADLLDNVMIYWITGSITTSMRLYSETFNKDHTSLQLDRISVNVPTACAKFKNELVYSPDLLLKQKYPNLIHSVTYNDGGHFAAFELPQILAEDIWTAIQKIEENYSKNRDINNQQ</sequence>
<evidence type="ECO:0000256" key="1">
    <source>
        <dbReference type="ARBA" id="ARBA00000221"/>
    </source>
</evidence>
<dbReference type="OrthoDB" id="7130006at2759"/>
<accession>A0A1W4XE43</accession>
<dbReference type="SUPFAM" id="SSF53474">
    <property type="entry name" value="alpha/beta-Hydrolases"/>
    <property type="match status" value="1"/>
</dbReference>
<dbReference type="GO" id="GO:0005789">
    <property type="term" value="C:endoplasmic reticulum membrane"/>
    <property type="evidence" value="ECO:0007669"/>
    <property type="project" value="UniProtKB-SubCell"/>
</dbReference>
<dbReference type="STRING" id="224129.A0A1W4XE43"/>
<dbReference type="Proteomes" id="UP000192223">
    <property type="component" value="Unplaced"/>
</dbReference>
<dbReference type="AlphaFoldDB" id="A0A1W4XE43"/>
<dbReference type="InterPro" id="IPR029058">
    <property type="entry name" value="AB_hydrolase_fold"/>
</dbReference>
<evidence type="ECO:0000256" key="5">
    <source>
        <dbReference type="ARBA" id="ARBA00022801"/>
    </source>
</evidence>
<dbReference type="KEGG" id="apln:108740760"/>
<evidence type="ECO:0000256" key="6">
    <source>
        <dbReference type="PIRNR" id="PIRNR001112"/>
    </source>
</evidence>
<comment type="subcellular location">
    <subcellularLocation>
        <location evidence="6">Endoplasmic reticulum membrane</location>
    </subcellularLocation>
    <subcellularLocation>
        <location evidence="2">Microsome membrane</location>
        <topology evidence="2">Single-pass membrane protein</topology>
    </subcellularLocation>
</comment>
<keyword evidence="5 6" id="KW-0378">Hydrolase</keyword>
<feature type="domain" description="Epoxide hydrolase N-terminal" evidence="8">
    <location>
        <begin position="53"/>
        <end position="164"/>
    </location>
</feature>
<dbReference type="Pfam" id="PF06441">
    <property type="entry name" value="EHN"/>
    <property type="match status" value="1"/>
</dbReference>